<feature type="compositionally biased region" description="Acidic residues" evidence="14">
    <location>
        <begin position="644"/>
        <end position="660"/>
    </location>
</feature>
<feature type="compositionally biased region" description="Polar residues" evidence="14">
    <location>
        <begin position="893"/>
        <end position="911"/>
    </location>
</feature>
<dbReference type="GO" id="GO:0005737">
    <property type="term" value="C:cytoplasm"/>
    <property type="evidence" value="ECO:0007669"/>
    <property type="project" value="UniProtKB-SubCell"/>
</dbReference>
<sequence>MAQPLEDVYCTLLMSDSYLPGAAVLAHSLRDAGTTKKLAVMVTLETLTANTITELKSLYDYVIPVERIRNTNMANLYLMGRPDLSYAFTKIALWRQTQFRKIVYLDADVVALRALDELFDIEASFAAAPDIGWPDAFNSGVMVIKPDMGEYWSLHTMAAAGESFDGADQGLLNQYFEHRPWQRLKFTYNCTPNAEYQWEPAYRYYKRDISAVHFIGKDKPWSKDRAAGHGVYGELLARWWAVHNRHLEDSKSTSGAQSSTHTSTNAALQPQSIPTITINEPAPTAEPSLTDPSNIAEDIDQGLVEPTPTDQQRKFSAPSMEWDATKFEPPAESKPEAANFPSETYTFNESRQLFQAPSAYPEPPRDMWYEVPETKPKPYEAPKPIFPWEKDASRPKPTRVFAEDHPPQPAPGPASAPASRHTAEVSEFEASPPSSHFTTTHYDSSQDQWTRAKPTRVWRDDPPDFKPKSAEESWQAFSQNSANAWDSVPGIDSYVRSIMETQPRRGKVEVLQQATGTDDIGSPTLSRKNRRESLLLTDFPTAVERPSLPVTPAPVRRPMFWGEENDKTGELPAAEGVPDQNEWVCPQCGFSSPHASAFSRRRGSFASVSKHVKPHSSTVASIIDAPGSNQYEKKDTVDLRDETPLAEEAEAEQEALEENEEVTKVSDGTVAANPRSGLSATGNPEAKLDQLRRLSLVEFEHLKKDEHPNPPLRALPEHSIQGDEHGEELEVGGIVVAKSDRPAARFSTRETSTEQTASSQDTTQSSTSRKSKRGNKIGFTMDDFGTSFEKREKSADPLSSGPTFSYEQDDTPVEAFPKVGGFAEHDFGGDSTNESEVRGSTSYSSSTSHHASSTSQHSSSTIHHSMGPGHQLTADGRIKAGELTFNIPGFDSHGTSEILSPGLSPTTTRDD</sequence>
<evidence type="ECO:0000256" key="6">
    <source>
        <dbReference type="ARBA" id="ARBA00023056"/>
    </source>
</evidence>
<feature type="compositionally biased region" description="Polar residues" evidence="14">
    <location>
        <begin position="475"/>
        <end position="484"/>
    </location>
</feature>
<comment type="catalytic activity">
    <reaction evidence="11">
        <text>[1,4-alpha-D-glucosyl](n)-L-tyrosyl-[glycogenin] + UDP-alpha-D-glucose = [1,4-alpha-D-glucosyl](n+1)-L-tyrosyl-[glycogenin] + UDP + H(+)</text>
        <dbReference type="Rhea" id="RHEA:56560"/>
        <dbReference type="Rhea" id="RHEA-COMP:14606"/>
        <dbReference type="Rhea" id="RHEA-COMP:14607"/>
        <dbReference type="ChEBI" id="CHEBI:15378"/>
        <dbReference type="ChEBI" id="CHEBI:58223"/>
        <dbReference type="ChEBI" id="CHEBI:58885"/>
        <dbReference type="ChEBI" id="CHEBI:140574"/>
        <dbReference type="EC" id="2.4.1.186"/>
    </reaction>
</comment>
<feature type="compositionally biased region" description="Low complexity" evidence="14">
    <location>
        <begin position="840"/>
        <end position="865"/>
    </location>
</feature>
<evidence type="ECO:0000256" key="10">
    <source>
        <dbReference type="ARBA" id="ARBA00038934"/>
    </source>
</evidence>
<dbReference type="GO" id="GO:0008466">
    <property type="term" value="F:glycogenin glucosyltransferase activity"/>
    <property type="evidence" value="ECO:0007669"/>
    <property type="project" value="UniProtKB-EC"/>
</dbReference>
<keyword evidence="4" id="KW-0808">Transferase</keyword>
<dbReference type="GO" id="GO:0046872">
    <property type="term" value="F:metal ion binding"/>
    <property type="evidence" value="ECO:0007669"/>
    <property type="project" value="UniProtKB-KW"/>
</dbReference>
<dbReference type="Proteomes" id="UP000801428">
    <property type="component" value="Unassembled WGS sequence"/>
</dbReference>
<gene>
    <name evidence="15" type="primary">GLG2</name>
    <name evidence="15" type="ORF">E8E13_003748</name>
</gene>
<feature type="region of interest" description="Disordered" evidence="14">
    <location>
        <begin position="544"/>
        <end position="577"/>
    </location>
</feature>
<dbReference type="InterPro" id="IPR050587">
    <property type="entry name" value="GNT1/Glycosyltrans_8"/>
</dbReference>
<feature type="region of interest" description="Disordered" evidence="14">
    <location>
        <begin position="250"/>
        <end position="294"/>
    </location>
</feature>
<proteinExistence type="inferred from homology"/>
<evidence type="ECO:0000256" key="7">
    <source>
        <dbReference type="ARBA" id="ARBA00023180"/>
    </source>
</evidence>
<organism evidence="15 16">
    <name type="scientific">Curvularia kusanoi</name>
    <name type="common">Cochliobolus kusanoi</name>
    <dbReference type="NCBI Taxonomy" id="90978"/>
    <lineage>
        <taxon>Eukaryota</taxon>
        <taxon>Fungi</taxon>
        <taxon>Dikarya</taxon>
        <taxon>Ascomycota</taxon>
        <taxon>Pezizomycotina</taxon>
        <taxon>Dothideomycetes</taxon>
        <taxon>Pleosporomycetidae</taxon>
        <taxon>Pleosporales</taxon>
        <taxon>Pleosporineae</taxon>
        <taxon>Pleosporaceae</taxon>
        <taxon>Curvularia</taxon>
    </lineage>
</organism>
<feature type="region of interest" description="Disordered" evidence="14">
    <location>
        <begin position="501"/>
        <end position="531"/>
    </location>
</feature>
<name>A0A9P4W2G0_CURKU</name>
<dbReference type="PANTHER" id="PTHR11183">
    <property type="entry name" value="GLYCOGENIN SUBFAMILY MEMBER"/>
    <property type="match status" value="1"/>
</dbReference>
<feature type="compositionally biased region" description="Basic and acidic residues" evidence="14">
    <location>
        <begin position="738"/>
        <end position="752"/>
    </location>
</feature>
<keyword evidence="8" id="KW-0464">Manganese</keyword>
<dbReference type="EC" id="2.4.1.186" evidence="10"/>
<dbReference type="GO" id="GO:0005978">
    <property type="term" value="P:glycogen biosynthetic process"/>
    <property type="evidence" value="ECO:0007669"/>
    <property type="project" value="UniProtKB-KW"/>
</dbReference>
<feature type="region of interest" description="Disordered" evidence="14">
    <location>
        <begin position="702"/>
        <end position="911"/>
    </location>
</feature>
<evidence type="ECO:0000256" key="13">
    <source>
        <dbReference type="ARBA" id="ARBA00057883"/>
    </source>
</evidence>
<evidence type="ECO:0000256" key="3">
    <source>
        <dbReference type="ARBA" id="ARBA00022490"/>
    </source>
</evidence>
<feature type="region of interest" description="Disordered" evidence="14">
    <location>
        <begin position="615"/>
        <end position="686"/>
    </location>
</feature>
<comment type="caution">
    <text evidence="15">The sequence shown here is derived from an EMBL/GenBank/DDBJ whole genome shotgun (WGS) entry which is preliminary data.</text>
</comment>
<keyword evidence="5" id="KW-0479">Metal-binding</keyword>
<dbReference type="InterPro" id="IPR002495">
    <property type="entry name" value="Glyco_trans_8"/>
</dbReference>
<feature type="compositionally biased region" description="Basic and acidic residues" evidence="14">
    <location>
        <begin position="457"/>
        <end position="471"/>
    </location>
</feature>
<evidence type="ECO:0000256" key="5">
    <source>
        <dbReference type="ARBA" id="ARBA00022723"/>
    </source>
</evidence>
<dbReference type="InterPro" id="IPR029044">
    <property type="entry name" value="Nucleotide-diphossugar_trans"/>
</dbReference>
<dbReference type="SUPFAM" id="SSF53448">
    <property type="entry name" value="Nucleotide-diphospho-sugar transferases"/>
    <property type="match status" value="1"/>
</dbReference>
<dbReference type="Gene3D" id="3.90.550.10">
    <property type="entry name" value="Spore Coat Polysaccharide Biosynthesis Protein SpsA, Chain A"/>
    <property type="match status" value="1"/>
</dbReference>
<evidence type="ECO:0000256" key="8">
    <source>
        <dbReference type="ARBA" id="ARBA00023211"/>
    </source>
</evidence>
<keyword evidence="7" id="KW-0325">Glycoprotein</keyword>
<dbReference type="CDD" id="cd02537">
    <property type="entry name" value="GT8_Glycogenin"/>
    <property type="match status" value="1"/>
</dbReference>
<feature type="compositionally biased region" description="Basic and acidic residues" evidence="14">
    <location>
        <begin position="363"/>
        <end position="380"/>
    </location>
</feature>
<evidence type="ECO:0000313" key="15">
    <source>
        <dbReference type="EMBL" id="KAF2994725.1"/>
    </source>
</evidence>
<comment type="function">
    <text evidence="13">Self-glucosylating initiator of glycogen synthesis. It catalyzes the formation of a short alpha (1,4)-glucosyl chain covalently attached via a glucose 1-O-tyrosyl linkage to internal tyrosine residues and these chains act as primers for the elongation reaction catalyzed by glycogen synthase.</text>
</comment>
<dbReference type="FunFam" id="3.90.550.10:FF:000092">
    <property type="entry name" value="Glycogenin 2"/>
    <property type="match status" value="1"/>
</dbReference>
<keyword evidence="6" id="KW-0320">Glycogen biosynthesis</keyword>
<feature type="compositionally biased region" description="Basic and acidic residues" evidence="14">
    <location>
        <begin position="631"/>
        <end position="643"/>
    </location>
</feature>
<reference evidence="15" key="1">
    <citation type="submission" date="2019-04" db="EMBL/GenBank/DDBJ databases">
        <title>Sequencing of skin fungus with MAO and IRED activity.</title>
        <authorList>
            <person name="Marsaioli A.J."/>
            <person name="Bonatto J.M.C."/>
            <person name="Reis Junior O."/>
        </authorList>
    </citation>
    <scope>NUCLEOTIDE SEQUENCE</scope>
    <source>
        <strain evidence="15">30M1</strain>
    </source>
</reference>
<keyword evidence="16" id="KW-1185">Reference proteome</keyword>
<evidence type="ECO:0000256" key="11">
    <source>
        <dbReference type="ARBA" id="ARBA00050886"/>
    </source>
</evidence>
<evidence type="ECO:0000256" key="1">
    <source>
        <dbReference type="ARBA" id="ARBA00001936"/>
    </source>
</evidence>
<dbReference type="OrthoDB" id="2014201at2759"/>
<dbReference type="AlphaFoldDB" id="A0A9P4W2G0"/>
<dbReference type="EMBL" id="SWKU01000038">
    <property type="protein sequence ID" value="KAF2994725.1"/>
    <property type="molecule type" value="Genomic_DNA"/>
</dbReference>
<feature type="non-terminal residue" evidence="15">
    <location>
        <position position="911"/>
    </location>
</feature>
<comment type="cofactor">
    <cofactor evidence="1">
        <name>Mn(2+)</name>
        <dbReference type="ChEBI" id="CHEBI:29035"/>
    </cofactor>
</comment>
<evidence type="ECO:0000256" key="9">
    <source>
        <dbReference type="ARBA" id="ARBA00038162"/>
    </source>
</evidence>
<dbReference type="Pfam" id="PF01501">
    <property type="entry name" value="Glyco_transf_8"/>
    <property type="match status" value="1"/>
</dbReference>
<keyword evidence="3" id="KW-0963">Cytoplasm</keyword>
<comment type="subcellular location">
    <subcellularLocation>
        <location evidence="2">Cytoplasm</location>
    </subcellularLocation>
</comment>
<evidence type="ECO:0000256" key="4">
    <source>
        <dbReference type="ARBA" id="ARBA00022679"/>
    </source>
</evidence>
<evidence type="ECO:0000256" key="2">
    <source>
        <dbReference type="ARBA" id="ARBA00004496"/>
    </source>
</evidence>
<feature type="compositionally biased region" description="Polar residues" evidence="14">
    <location>
        <begin position="252"/>
        <end position="278"/>
    </location>
</feature>
<feature type="compositionally biased region" description="Polar residues" evidence="14">
    <location>
        <begin position="432"/>
        <end position="449"/>
    </location>
</feature>
<comment type="catalytic activity">
    <reaction evidence="12">
        <text>L-tyrosyl-[glycogenin] + UDP-alpha-D-glucose = alpha-D-glucosyl-L-tyrosyl-[glycogenin] + UDP + H(+)</text>
        <dbReference type="Rhea" id="RHEA:23360"/>
        <dbReference type="Rhea" id="RHEA-COMP:14604"/>
        <dbReference type="Rhea" id="RHEA-COMP:14605"/>
        <dbReference type="ChEBI" id="CHEBI:15378"/>
        <dbReference type="ChEBI" id="CHEBI:46858"/>
        <dbReference type="ChEBI" id="CHEBI:58223"/>
        <dbReference type="ChEBI" id="CHEBI:58885"/>
        <dbReference type="ChEBI" id="CHEBI:140573"/>
        <dbReference type="EC" id="2.4.1.186"/>
    </reaction>
</comment>
<evidence type="ECO:0000313" key="16">
    <source>
        <dbReference type="Proteomes" id="UP000801428"/>
    </source>
</evidence>
<feature type="compositionally biased region" description="Low complexity" evidence="14">
    <location>
        <begin position="753"/>
        <end position="768"/>
    </location>
</feature>
<accession>A0A9P4W2G0</accession>
<evidence type="ECO:0000256" key="12">
    <source>
        <dbReference type="ARBA" id="ARBA00052293"/>
    </source>
</evidence>
<evidence type="ECO:0000256" key="14">
    <source>
        <dbReference type="SAM" id="MobiDB-lite"/>
    </source>
</evidence>
<comment type="similarity">
    <text evidence="9">Belongs to the glycosyltransferase 8 family. Glycogenin subfamily.</text>
</comment>
<feature type="region of interest" description="Disordered" evidence="14">
    <location>
        <begin position="358"/>
        <end position="488"/>
    </location>
</feature>
<protein>
    <recommendedName>
        <fullName evidence="10">glycogenin glucosyltransferase</fullName>
        <ecNumber evidence="10">2.4.1.186</ecNumber>
    </recommendedName>
</protein>